<dbReference type="AlphaFoldDB" id="G8UIA4"/>
<gene>
    <name evidence="1" type="ordered locus">BFO_0157</name>
</gene>
<evidence type="ECO:0000313" key="2">
    <source>
        <dbReference type="Proteomes" id="UP000005436"/>
    </source>
</evidence>
<dbReference type="STRING" id="203275.BFO_0157"/>
<accession>G8UIA4</accession>
<dbReference type="KEGG" id="tfo:BFO_0157"/>
<protein>
    <submittedName>
        <fullName evidence="1">Uncharacterized protein</fullName>
    </submittedName>
</protein>
<reference evidence="2" key="1">
    <citation type="submission" date="2011-12" db="EMBL/GenBank/DDBJ databases">
        <title>Complete sequence of Tannerella forsythia ATCC 43037.</title>
        <authorList>
            <person name="Dewhirst F."/>
            <person name="Tanner A."/>
            <person name="Izard J."/>
            <person name="Brinkac L."/>
            <person name="Durkin A.S."/>
            <person name="Hostetler J."/>
            <person name="Shetty J."/>
            <person name="Torralba M."/>
            <person name="Gill S."/>
            <person name="Nelson K."/>
        </authorList>
    </citation>
    <scope>NUCLEOTIDE SEQUENCE [LARGE SCALE GENOMIC DNA]</scope>
    <source>
        <strain evidence="2">ATCC 43037 / JCM 10827 / CCUG 33226 / KCTC 5666 / FDC 338</strain>
    </source>
</reference>
<organism evidence="1 2">
    <name type="scientific">Tannerella forsythia (strain ATCC 43037 / JCM 10827 / CCUG 21028 A / KCTC 5666 / FDC 338)</name>
    <name type="common">Bacteroides forsythus</name>
    <dbReference type="NCBI Taxonomy" id="203275"/>
    <lineage>
        <taxon>Bacteria</taxon>
        <taxon>Pseudomonadati</taxon>
        <taxon>Bacteroidota</taxon>
        <taxon>Bacteroidia</taxon>
        <taxon>Bacteroidales</taxon>
        <taxon>Tannerellaceae</taxon>
        <taxon>Tannerella</taxon>
    </lineage>
</organism>
<sequence length="41" mass="5121">MQCRKGKCDVRSKKYIVRTEKCDVRREKYTVRLIFITWNRI</sequence>
<dbReference type="Proteomes" id="UP000005436">
    <property type="component" value="Chromosome"/>
</dbReference>
<evidence type="ECO:0000313" key="1">
    <source>
        <dbReference type="EMBL" id="AEW21525.1"/>
    </source>
</evidence>
<dbReference type="EMBL" id="CP003191">
    <property type="protein sequence ID" value="AEW21525.1"/>
    <property type="molecule type" value="Genomic_DNA"/>
</dbReference>
<proteinExistence type="predicted"/>
<keyword evidence="2" id="KW-1185">Reference proteome</keyword>
<dbReference type="HOGENOM" id="CLU_3277845_0_0_10"/>
<name>G8UIA4_TANFA</name>